<dbReference type="SUPFAM" id="SSF52980">
    <property type="entry name" value="Restriction endonuclease-like"/>
    <property type="match status" value="1"/>
</dbReference>
<evidence type="ECO:0000313" key="1">
    <source>
        <dbReference type="EMBL" id="MBD2775342.1"/>
    </source>
</evidence>
<keyword evidence="1" id="KW-0378">Hydrolase</keyword>
<dbReference type="EMBL" id="JACXAE010000078">
    <property type="protein sequence ID" value="MBD2775342.1"/>
    <property type="molecule type" value="Genomic_DNA"/>
</dbReference>
<accession>A0A8J6XRN7</accession>
<organism evidence="1 2">
    <name type="scientific">Iningainema tapete BLCC-T55</name>
    <dbReference type="NCBI Taxonomy" id="2748662"/>
    <lineage>
        <taxon>Bacteria</taxon>
        <taxon>Bacillati</taxon>
        <taxon>Cyanobacteriota</taxon>
        <taxon>Cyanophyceae</taxon>
        <taxon>Nostocales</taxon>
        <taxon>Scytonemataceae</taxon>
        <taxon>Iningainema tapete</taxon>
    </lineage>
</organism>
<keyword evidence="1" id="KW-0255">Endonuclease</keyword>
<dbReference type="AlphaFoldDB" id="A0A8J6XRN7"/>
<keyword evidence="2" id="KW-1185">Reference proteome</keyword>
<keyword evidence="1" id="KW-0540">Nuclease</keyword>
<dbReference type="Proteomes" id="UP000629098">
    <property type="component" value="Unassembled WGS sequence"/>
</dbReference>
<sequence length="57" mass="6620">MIQTTPKLITFDEFITQYGDNERYELIDGELFDMEPTGPHEQVAGIISRKLNVEIMM</sequence>
<dbReference type="GO" id="GO:0004519">
    <property type="term" value="F:endonuclease activity"/>
    <property type="evidence" value="ECO:0007669"/>
    <property type="project" value="UniProtKB-KW"/>
</dbReference>
<protein>
    <submittedName>
        <fullName evidence="1">Uma2 family endonuclease</fullName>
    </submittedName>
</protein>
<dbReference type="InterPro" id="IPR012296">
    <property type="entry name" value="Nuclease_put_TT1808"/>
</dbReference>
<dbReference type="InterPro" id="IPR011335">
    <property type="entry name" value="Restrct_endonuc-II-like"/>
</dbReference>
<evidence type="ECO:0000313" key="2">
    <source>
        <dbReference type="Proteomes" id="UP000629098"/>
    </source>
</evidence>
<gene>
    <name evidence="1" type="ORF">ICL16_25595</name>
</gene>
<proteinExistence type="predicted"/>
<dbReference type="Gene3D" id="3.90.1570.10">
    <property type="entry name" value="tt1808, chain A"/>
    <property type="match status" value="1"/>
</dbReference>
<comment type="caution">
    <text evidence="1">The sequence shown here is derived from an EMBL/GenBank/DDBJ whole genome shotgun (WGS) entry which is preliminary data.</text>
</comment>
<reference evidence="1" key="1">
    <citation type="submission" date="2020-09" db="EMBL/GenBank/DDBJ databases">
        <title>Iningainema tapete sp. nov. (Scytonemataceae, Cyanobacteria) from greenhouses in central Florida (USA) produces two types of nodularin with biosynthetic potential for microcystin-LR and anabaenopeptins.</title>
        <authorList>
            <person name="Berthold D.E."/>
            <person name="Lefler F.W."/>
            <person name="Huang I.-S."/>
            <person name="Abdulla H."/>
            <person name="Zimba P.V."/>
            <person name="Laughinghouse H.D. IV."/>
        </authorList>
    </citation>
    <scope>NUCLEOTIDE SEQUENCE</scope>
    <source>
        <strain evidence="1">BLCCT55</strain>
    </source>
</reference>
<name>A0A8J6XRN7_9CYAN</name>